<feature type="region of interest" description="Disordered" evidence="1">
    <location>
        <begin position="91"/>
        <end position="114"/>
    </location>
</feature>
<accession>A0A2N9IX69</accession>
<organism evidence="2">
    <name type="scientific">Fagus sylvatica</name>
    <name type="common">Beechnut</name>
    <dbReference type="NCBI Taxonomy" id="28930"/>
    <lineage>
        <taxon>Eukaryota</taxon>
        <taxon>Viridiplantae</taxon>
        <taxon>Streptophyta</taxon>
        <taxon>Embryophyta</taxon>
        <taxon>Tracheophyta</taxon>
        <taxon>Spermatophyta</taxon>
        <taxon>Magnoliopsida</taxon>
        <taxon>eudicotyledons</taxon>
        <taxon>Gunneridae</taxon>
        <taxon>Pentapetalae</taxon>
        <taxon>rosids</taxon>
        <taxon>fabids</taxon>
        <taxon>Fagales</taxon>
        <taxon>Fagaceae</taxon>
        <taxon>Fagus</taxon>
    </lineage>
</organism>
<proteinExistence type="predicted"/>
<sequence length="114" mass="12712">MPPSRCHSLTASLPHCITPSQRRFVNLSPHSSLPHSVASSISHLTAYSDRSLAPSRPHPVRSLASLMASLAQIYASTQIWRSEIAGVRHDLGRKREHEQRRNGEIASVREIENE</sequence>
<reference evidence="2" key="1">
    <citation type="submission" date="2018-02" db="EMBL/GenBank/DDBJ databases">
        <authorList>
            <person name="Cohen D.B."/>
            <person name="Kent A.D."/>
        </authorList>
    </citation>
    <scope>NUCLEOTIDE SEQUENCE</scope>
</reference>
<gene>
    <name evidence="2" type="ORF">FSB_LOCUS57849</name>
</gene>
<evidence type="ECO:0000313" key="2">
    <source>
        <dbReference type="EMBL" id="SPD29967.1"/>
    </source>
</evidence>
<name>A0A2N9IX69_FAGSY</name>
<evidence type="ECO:0000256" key="1">
    <source>
        <dbReference type="SAM" id="MobiDB-lite"/>
    </source>
</evidence>
<protein>
    <submittedName>
        <fullName evidence="2">Uncharacterized protein</fullName>
    </submittedName>
</protein>
<dbReference type="EMBL" id="OIVN01006294">
    <property type="protein sequence ID" value="SPD29967.1"/>
    <property type="molecule type" value="Genomic_DNA"/>
</dbReference>
<dbReference type="AlphaFoldDB" id="A0A2N9IX69"/>